<dbReference type="Proteomes" id="UP000053989">
    <property type="component" value="Unassembled WGS sequence"/>
</dbReference>
<name>A0A0C2Z6A0_9AGAM</name>
<evidence type="ECO:0000256" key="1">
    <source>
        <dbReference type="SAM" id="MobiDB-lite"/>
    </source>
</evidence>
<sequence length="190" mass="20464">MKPTASKLPDTTASEEHNDSDGLRDNDSLHDIASILDDESHDDSMSQDEMLDPDSDFTSLAALSAHDTARYSALCDNVESLVTSDHGDTNIHVRSAHQQYASADSNNSSPITVNLNSPASLEMGTPTLSSHILGPDGNVSLVNMVESRQRFQSGTTTRSECIIQLNPKFSALGHVQRIEQQAAKVSSINV</sequence>
<organism evidence="2 3">
    <name type="scientific">Scleroderma citrinum Foug A</name>
    <dbReference type="NCBI Taxonomy" id="1036808"/>
    <lineage>
        <taxon>Eukaryota</taxon>
        <taxon>Fungi</taxon>
        <taxon>Dikarya</taxon>
        <taxon>Basidiomycota</taxon>
        <taxon>Agaricomycotina</taxon>
        <taxon>Agaricomycetes</taxon>
        <taxon>Agaricomycetidae</taxon>
        <taxon>Boletales</taxon>
        <taxon>Sclerodermatineae</taxon>
        <taxon>Sclerodermataceae</taxon>
        <taxon>Scleroderma</taxon>
    </lineage>
</organism>
<dbReference type="InParanoid" id="A0A0C2Z6A0"/>
<gene>
    <name evidence="2" type="ORF">SCLCIDRAFT_28759</name>
</gene>
<proteinExistence type="predicted"/>
<dbReference type="HOGENOM" id="CLU_1428785_0_0_1"/>
<dbReference type="EMBL" id="KN822099">
    <property type="protein sequence ID" value="KIM57523.1"/>
    <property type="molecule type" value="Genomic_DNA"/>
</dbReference>
<keyword evidence="3" id="KW-1185">Reference proteome</keyword>
<evidence type="ECO:0000313" key="2">
    <source>
        <dbReference type="EMBL" id="KIM57523.1"/>
    </source>
</evidence>
<accession>A0A0C2Z6A0</accession>
<evidence type="ECO:0000313" key="3">
    <source>
        <dbReference type="Proteomes" id="UP000053989"/>
    </source>
</evidence>
<reference evidence="3" key="2">
    <citation type="submission" date="2015-01" db="EMBL/GenBank/DDBJ databases">
        <title>Evolutionary Origins and Diversification of the Mycorrhizal Mutualists.</title>
        <authorList>
            <consortium name="DOE Joint Genome Institute"/>
            <consortium name="Mycorrhizal Genomics Consortium"/>
            <person name="Kohler A."/>
            <person name="Kuo A."/>
            <person name="Nagy L.G."/>
            <person name="Floudas D."/>
            <person name="Copeland A."/>
            <person name="Barry K.W."/>
            <person name="Cichocki N."/>
            <person name="Veneault-Fourrey C."/>
            <person name="LaButti K."/>
            <person name="Lindquist E.A."/>
            <person name="Lipzen A."/>
            <person name="Lundell T."/>
            <person name="Morin E."/>
            <person name="Murat C."/>
            <person name="Riley R."/>
            <person name="Ohm R."/>
            <person name="Sun H."/>
            <person name="Tunlid A."/>
            <person name="Henrissat B."/>
            <person name="Grigoriev I.V."/>
            <person name="Hibbett D.S."/>
            <person name="Martin F."/>
        </authorList>
    </citation>
    <scope>NUCLEOTIDE SEQUENCE [LARGE SCALE GENOMIC DNA]</scope>
    <source>
        <strain evidence="3">Foug A</strain>
    </source>
</reference>
<dbReference type="OrthoDB" id="10626923at2759"/>
<dbReference type="AlphaFoldDB" id="A0A0C2Z6A0"/>
<reference evidence="2 3" key="1">
    <citation type="submission" date="2014-04" db="EMBL/GenBank/DDBJ databases">
        <authorList>
            <consortium name="DOE Joint Genome Institute"/>
            <person name="Kuo A."/>
            <person name="Kohler A."/>
            <person name="Nagy L.G."/>
            <person name="Floudas D."/>
            <person name="Copeland A."/>
            <person name="Barry K.W."/>
            <person name="Cichocki N."/>
            <person name="Veneault-Fourrey C."/>
            <person name="LaButti K."/>
            <person name="Lindquist E.A."/>
            <person name="Lipzen A."/>
            <person name="Lundell T."/>
            <person name="Morin E."/>
            <person name="Murat C."/>
            <person name="Sun H."/>
            <person name="Tunlid A."/>
            <person name="Henrissat B."/>
            <person name="Grigoriev I.V."/>
            <person name="Hibbett D.S."/>
            <person name="Martin F."/>
            <person name="Nordberg H.P."/>
            <person name="Cantor M.N."/>
            <person name="Hua S.X."/>
        </authorList>
    </citation>
    <scope>NUCLEOTIDE SEQUENCE [LARGE SCALE GENOMIC DNA]</scope>
    <source>
        <strain evidence="2 3">Foug A</strain>
    </source>
</reference>
<feature type="compositionally biased region" description="Acidic residues" evidence="1">
    <location>
        <begin position="36"/>
        <end position="53"/>
    </location>
</feature>
<feature type="compositionally biased region" description="Basic and acidic residues" evidence="1">
    <location>
        <begin position="14"/>
        <end position="30"/>
    </location>
</feature>
<protein>
    <submittedName>
        <fullName evidence="2">Uncharacterized protein</fullName>
    </submittedName>
</protein>
<feature type="region of interest" description="Disordered" evidence="1">
    <location>
        <begin position="1"/>
        <end position="53"/>
    </location>
</feature>